<proteinExistence type="predicted"/>
<evidence type="ECO:0000256" key="1">
    <source>
        <dbReference type="SAM" id="MobiDB-lite"/>
    </source>
</evidence>
<organism evidence="2 3">
    <name type="scientific">Diploptera punctata</name>
    <name type="common">Pacific beetle cockroach</name>
    <dbReference type="NCBI Taxonomy" id="6984"/>
    <lineage>
        <taxon>Eukaryota</taxon>
        <taxon>Metazoa</taxon>
        <taxon>Ecdysozoa</taxon>
        <taxon>Arthropoda</taxon>
        <taxon>Hexapoda</taxon>
        <taxon>Insecta</taxon>
        <taxon>Pterygota</taxon>
        <taxon>Neoptera</taxon>
        <taxon>Polyneoptera</taxon>
        <taxon>Dictyoptera</taxon>
        <taxon>Blattodea</taxon>
        <taxon>Blaberoidea</taxon>
        <taxon>Blaberidae</taxon>
        <taxon>Diplopterinae</taxon>
        <taxon>Diploptera</taxon>
    </lineage>
</organism>
<evidence type="ECO:0000313" key="3">
    <source>
        <dbReference type="Proteomes" id="UP001233999"/>
    </source>
</evidence>
<reference evidence="2" key="2">
    <citation type="submission" date="2023-05" db="EMBL/GenBank/DDBJ databases">
        <authorList>
            <person name="Fouks B."/>
        </authorList>
    </citation>
    <scope>NUCLEOTIDE SEQUENCE</scope>
    <source>
        <strain evidence="2">Stay&amp;Tobe</strain>
        <tissue evidence="2">Testes</tissue>
    </source>
</reference>
<feature type="region of interest" description="Disordered" evidence="1">
    <location>
        <begin position="87"/>
        <end position="109"/>
    </location>
</feature>
<protein>
    <submittedName>
        <fullName evidence="2">Uncharacterized protein</fullName>
    </submittedName>
</protein>
<dbReference type="AlphaFoldDB" id="A0AAD8AG84"/>
<evidence type="ECO:0000313" key="2">
    <source>
        <dbReference type="EMBL" id="KAJ9598520.1"/>
    </source>
</evidence>
<feature type="compositionally biased region" description="Polar residues" evidence="1">
    <location>
        <begin position="165"/>
        <end position="177"/>
    </location>
</feature>
<sequence length="207" mass="23584">MTEDEVTTIEICTTESTDNCAQNLLRSWYSRNECLQLQRHSKHKETSRSCKTNKESNTFQGFITCPLAHSLGSLSSKNSVCYSKNGQQALKPTTPNKSKMTGGKSFQSGNKETIFQHNMPAGQMLQEYREKHLYTRSRLMKAQKQVSMIAQEGKSRSFKLEKQSSKQNSAENSPNTISSEKSSSKENQQREENKTKSQEKKKIRKSK</sequence>
<reference evidence="2" key="1">
    <citation type="journal article" date="2023" name="IScience">
        <title>Live-bearing cockroach genome reveals convergent evolutionary mechanisms linked to viviparity in insects and beyond.</title>
        <authorList>
            <person name="Fouks B."/>
            <person name="Harrison M.C."/>
            <person name="Mikhailova A.A."/>
            <person name="Marchal E."/>
            <person name="English S."/>
            <person name="Carruthers M."/>
            <person name="Jennings E.C."/>
            <person name="Chiamaka E.L."/>
            <person name="Frigard R.A."/>
            <person name="Pippel M."/>
            <person name="Attardo G.M."/>
            <person name="Benoit J.B."/>
            <person name="Bornberg-Bauer E."/>
            <person name="Tobe S.S."/>
        </authorList>
    </citation>
    <scope>NUCLEOTIDE SEQUENCE</scope>
    <source>
        <strain evidence="2">Stay&amp;Tobe</strain>
    </source>
</reference>
<gene>
    <name evidence="2" type="ORF">L9F63_010791</name>
</gene>
<dbReference type="EMBL" id="JASPKZ010001212">
    <property type="protein sequence ID" value="KAJ9598520.1"/>
    <property type="molecule type" value="Genomic_DNA"/>
</dbReference>
<name>A0AAD8AG84_DIPPU</name>
<accession>A0AAD8AG84</accession>
<dbReference type="Proteomes" id="UP001233999">
    <property type="component" value="Unassembled WGS sequence"/>
</dbReference>
<feature type="compositionally biased region" description="Basic and acidic residues" evidence="1">
    <location>
        <begin position="153"/>
        <end position="164"/>
    </location>
</feature>
<feature type="compositionally biased region" description="Basic and acidic residues" evidence="1">
    <location>
        <begin position="182"/>
        <end position="200"/>
    </location>
</feature>
<comment type="caution">
    <text evidence="2">The sequence shown here is derived from an EMBL/GenBank/DDBJ whole genome shotgun (WGS) entry which is preliminary data.</text>
</comment>
<feature type="region of interest" description="Disordered" evidence="1">
    <location>
        <begin position="145"/>
        <end position="207"/>
    </location>
</feature>
<keyword evidence="3" id="KW-1185">Reference proteome</keyword>